<dbReference type="SUPFAM" id="SSF51206">
    <property type="entry name" value="cAMP-binding domain-like"/>
    <property type="match status" value="1"/>
</dbReference>
<name>A0ABU0HR56_9HYPH</name>
<keyword evidence="1" id="KW-0805">Transcription regulation</keyword>
<dbReference type="InterPro" id="IPR036390">
    <property type="entry name" value="WH_DNA-bd_sf"/>
</dbReference>
<dbReference type="InterPro" id="IPR050397">
    <property type="entry name" value="Env_Response_Regulators"/>
</dbReference>
<dbReference type="Gene3D" id="2.60.120.10">
    <property type="entry name" value="Jelly Rolls"/>
    <property type="match status" value="1"/>
</dbReference>
<organism evidence="5 6">
    <name type="scientific">Methylobacterium persicinum</name>
    <dbReference type="NCBI Taxonomy" id="374426"/>
    <lineage>
        <taxon>Bacteria</taxon>
        <taxon>Pseudomonadati</taxon>
        <taxon>Pseudomonadota</taxon>
        <taxon>Alphaproteobacteria</taxon>
        <taxon>Hyphomicrobiales</taxon>
        <taxon>Methylobacteriaceae</taxon>
        <taxon>Methylobacterium</taxon>
    </lineage>
</organism>
<evidence type="ECO:0000313" key="6">
    <source>
        <dbReference type="Proteomes" id="UP001236369"/>
    </source>
</evidence>
<gene>
    <name evidence="5" type="ORF">QO016_003507</name>
</gene>
<evidence type="ECO:0000313" key="5">
    <source>
        <dbReference type="EMBL" id="MDQ0443999.1"/>
    </source>
</evidence>
<evidence type="ECO:0000256" key="2">
    <source>
        <dbReference type="ARBA" id="ARBA00023125"/>
    </source>
</evidence>
<dbReference type="SMART" id="SM00419">
    <property type="entry name" value="HTH_CRP"/>
    <property type="match status" value="1"/>
</dbReference>
<evidence type="ECO:0000256" key="1">
    <source>
        <dbReference type="ARBA" id="ARBA00023015"/>
    </source>
</evidence>
<dbReference type="InterPro" id="IPR036388">
    <property type="entry name" value="WH-like_DNA-bd_sf"/>
</dbReference>
<dbReference type="PANTHER" id="PTHR24567:SF74">
    <property type="entry name" value="HTH-TYPE TRANSCRIPTIONAL REGULATOR ARCR"/>
    <property type="match status" value="1"/>
</dbReference>
<keyword evidence="2" id="KW-0238">DNA-binding</keyword>
<dbReference type="PROSITE" id="PS51063">
    <property type="entry name" value="HTH_CRP_2"/>
    <property type="match status" value="1"/>
</dbReference>
<dbReference type="InterPro" id="IPR018490">
    <property type="entry name" value="cNMP-bd_dom_sf"/>
</dbReference>
<dbReference type="Gene3D" id="1.10.10.10">
    <property type="entry name" value="Winged helix-like DNA-binding domain superfamily/Winged helix DNA-binding domain"/>
    <property type="match status" value="1"/>
</dbReference>
<dbReference type="InterPro" id="IPR012318">
    <property type="entry name" value="HTH_CRP"/>
</dbReference>
<keyword evidence="6" id="KW-1185">Reference proteome</keyword>
<protein>
    <submittedName>
        <fullName evidence="5">CRP-like cAMP-binding protein</fullName>
    </submittedName>
</protein>
<comment type="caution">
    <text evidence="5">The sequence shown here is derived from an EMBL/GenBank/DDBJ whole genome shotgun (WGS) entry which is preliminary data.</text>
</comment>
<dbReference type="SUPFAM" id="SSF46785">
    <property type="entry name" value="Winged helix' DNA-binding domain"/>
    <property type="match status" value="1"/>
</dbReference>
<dbReference type="Proteomes" id="UP001236369">
    <property type="component" value="Unassembled WGS sequence"/>
</dbReference>
<dbReference type="EMBL" id="JAUSVV010000009">
    <property type="protein sequence ID" value="MDQ0443999.1"/>
    <property type="molecule type" value="Genomic_DNA"/>
</dbReference>
<feature type="domain" description="HTH crp-type" evidence="4">
    <location>
        <begin position="149"/>
        <end position="215"/>
    </location>
</feature>
<evidence type="ECO:0000256" key="3">
    <source>
        <dbReference type="ARBA" id="ARBA00023163"/>
    </source>
</evidence>
<dbReference type="Pfam" id="PF13545">
    <property type="entry name" value="HTH_Crp_2"/>
    <property type="match status" value="1"/>
</dbReference>
<dbReference type="PANTHER" id="PTHR24567">
    <property type="entry name" value="CRP FAMILY TRANSCRIPTIONAL REGULATORY PROTEIN"/>
    <property type="match status" value="1"/>
</dbReference>
<accession>A0ABU0HR56</accession>
<dbReference type="InterPro" id="IPR014710">
    <property type="entry name" value="RmlC-like_jellyroll"/>
</dbReference>
<keyword evidence="3" id="KW-0804">Transcription</keyword>
<reference evidence="5 6" key="1">
    <citation type="submission" date="2023-07" db="EMBL/GenBank/DDBJ databases">
        <title>Genomic Encyclopedia of Type Strains, Phase IV (KMG-IV): sequencing the most valuable type-strain genomes for metagenomic binning, comparative biology and taxonomic classification.</title>
        <authorList>
            <person name="Goeker M."/>
        </authorList>
    </citation>
    <scope>NUCLEOTIDE SEQUENCE [LARGE SCALE GENOMIC DNA]</scope>
    <source>
        <strain evidence="5 6">DSM 19562</strain>
    </source>
</reference>
<dbReference type="RefSeq" id="WP_238249291.1">
    <property type="nucleotide sequence ID" value="NZ_BPQX01000028.1"/>
</dbReference>
<sequence length="279" mass="30306">MPVDPAVSLESNLLLRALRGADRDLLKPHLEPITYAKGATIFEAGAAVTHVTFPCEHAVATLVITTSDGRSAETATIGHEGAVGGIVSQGHVPASTHAIVQIAGPMLRIDAYALQDVKRQSPYVRDLFARYSDCLLAQVLQSSACNALHPIEQRCLRWLQTLHDRIGSPVLPITHELLASMLGVQRTYLTRILRILQDQGLIRVGRGRITVLDRAKMEIASCDCHARVRDHYTTVLGAVYGDGGLERIEPHSLSRFAAVEVPFDEPGGKRASEMAKAGR</sequence>
<evidence type="ECO:0000259" key="4">
    <source>
        <dbReference type="PROSITE" id="PS51063"/>
    </source>
</evidence>
<proteinExistence type="predicted"/>